<reference evidence="2" key="2">
    <citation type="journal article" date="2024" name="Plant">
        <title>Genomic evolution and insights into agronomic trait innovations of Sesamum species.</title>
        <authorList>
            <person name="Miao H."/>
            <person name="Wang L."/>
            <person name="Qu L."/>
            <person name="Liu H."/>
            <person name="Sun Y."/>
            <person name="Le M."/>
            <person name="Wang Q."/>
            <person name="Wei S."/>
            <person name="Zheng Y."/>
            <person name="Lin W."/>
            <person name="Duan Y."/>
            <person name="Cao H."/>
            <person name="Xiong S."/>
            <person name="Wang X."/>
            <person name="Wei L."/>
            <person name="Li C."/>
            <person name="Ma Q."/>
            <person name="Ju M."/>
            <person name="Zhao R."/>
            <person name="Li G."/>
            <person name="Mu C."/>
            <person name="Tian Q."/>
            <person name="Mei H."/>
            <person name="Zhang T."/>
            <person name="Gao T."/>
            <person name="Zhang H."/>
        </authorList>
    </citation>
    <scope>NUCLEOTIDE SEQUENCE</scope>
    <source>
        <strain evidence="2">KEN8</strain>
    </source>
</reference>
<evidence type="ECO:0000313" key="2">
    <source>
        <dbReference type="EMBL" id="KAL0383078.1"/>
    </source>
</evidence>
<dbReference type="EMBL" id="JACGWM010000003">
    <property type="protein sequence ID" value="KAL0383078.1"/>
    <property type="molecule type" value="Genomic_DNA"/>
</dbReference>
<proteinExistence type="predicted"/>
<dbReference type="CDD" id="cd09272">
    <property type="entry name" value="RNase_HI_RT_Ty1"/>
    <property type="match status" value="1"/>
</dbReference>
<comment type="caution">
    <text evidence="2">The sequence shown here is derived from an EMBL/GenBank/DDBJ whole genome shotgun (WGS) entry which is preliminary data.</text>
</comment>
<organism evidence="2">
    <name type="scientific">Sesamum calycinum</name>
    <dbReference type="NCBI Taxonomy" id="2727403"/>
    <lineage>
        <taxon>Eukaryota</taxon>
        <taxon>Viridiplantae</taxon>
        <taxon>Streptophyta</taxon>
        <taxon>Embryophyta</taxon>
        <taxon>Tracheophyta</taxon>
        <taxon>Spermatophyta</taxon>
        <taxon>Magnoliopsida</taxon>
        <taxon>eudicotyledons</taxon>
        <taxon>Gunneridae</taxon>
        <taxon>Pentapetalae</taxon>
        <taxon>asterids</taxon>
        <taxon>lamiids</taxon>
        <taxon>Lamiales</taxon>
        <taxon>Pedaliaceae</taxon>
        <taxon>Sesamum</taxon>
    </lineage>
</organism>
<dbReference type="PANTHER" id="PTHR11439">
    <property type="entry name" value="GAG-POL-RELATED RETROTRANSPOSON"/>
    <property type="match status" value="1"/>
</dbReference>
<dbReference type="SUPFAM" id="SSF53098">
    <property type="entry name" value="Ribonuclease H-like"/>
    <property type="match status" value="1"/>
</dbReference>
<dbReference type="InterPro" id="IPR036397">
    <property type="entry name" value="RNaseH_sf"/>
</dbReference>
<keyword evidence="1" id="KW-0812">Transmembrane</keyword>
<gene>
    <name evidence="2" type="ORF">Scaly_0595100</name>
</gene>
<accession>A0AAW2RSS1</accession>
<dbReference type="PANTHER" id="PTHR11439:SF470">
    <property type="entry name" value="CYSTEINE-RICH RLK (RECEPTOR-LIKE PROTEIN KINASE) 8"/>
    <property type="match status" value="1"/>
</dbReference>
<dbReference type="AlphaFoldDB" id="A0AAW2RSS1"/>
<dbReference type="InterPro" id="IPR012337">
    <property type="entry name" value="RNaseH-like_sf"/>
</dbReference>
<sequence length="397" mass="45188">MTELIKLMKENIPPQDPLQVNFAHGDDFADDFSRAVWEFFINAHVHTPQQNGVVERKHQHLLNIARALLHQASLPLWVNNIHEPRTFAEANKHPQWRAAMDKELEALENNSTWDLTTLPAGKRAIGSRWVYKVKLHQDGLLKDVNNAFLHGHLDEEVYMVPPEGYDKAHGGLDLGNAKYFLGLELARLLKALMLLNGSIYKTLFMTVSLTMLSPHLPHSLLELNSMLPLALALLPLNVTEDWLVDFYIWVSHALTFLCRSKLSQFIQHPRQPHWDAALHLVRYLKGTPTLGLFFTSTSSLKLTAYSDSDWASCLDTRRSVSGYCVFLGDSLVSWKTKKQATSLAPLPRQNTEAWVLLFVNYFGLVTFLVNLAFRWLPLFRSIVTTKLLSISLRSGFP</sequence>
<protein>
    <submittedName>
        <fullName evidence="2">Mitochondrial protein</fullName>
    </submittedName>
</protein>
<dbReference type="GO" id="GO:0003676">
    <property type="term" value="F:nucleic acid binding"/>
    <property type="evidence" value="ECO:0007669"/>
    <property type="project" value="InterPro"/>
</dbReference>
<keyword evidence="1" id="KW-1133">Transmembrane helix</keyword>
<evidence type="ECO:0000256" key="1">
    <source>
        <dbReference type="SAM" id="Phobius"/>
    </source>
</evidence>
<name>A0AAW2RSS1_9LAMI</name>
<dbReference type="Gene3D" id="3.30.420.10">
    <property type="entry name" value="Ribonuclease H-like superfamily/Ribonuclease H"/>
    <property type="match status" value="1"/>
</dbReference>
<reference evidence="2" key="1">
    <citation type="submission" date="2020-06" db="EMBL/GenBank/DDBJ databases">
        <authorList>
            <person name="Li T."/>
            <person name="Hu X."/>
            <person name="Zhang T."/>
            <person name="Song X."/>
            <person name="Zhang H."/>
            <person name="Dai N."/>
            <person name="Sheng W."/>
            <person name="Hou X."/>
            <person name="Wei L."/>
        </authorList>
    </citation>
    <scope>NUCLEOTIDE SEQUENCE</scope>
    <source>
        <strain evidence="2">KEN8</strain>
        <tissue evidence="2">Leaf</tissue>
    </source>
</reference>
<feature type="transmembrane region" description="Helical" evidence="1">
    <location>
        <begin position="353"/>
        <end position="373"/>
    </location>
</feature>
<keyword evidence="1" id="KW-0472">Membrane</keyword>